<organism evidence="3 4">
    <name type="scientific">Nocardiopsis mwathae</name>
    <dbReference type="NCBI Taxonomy" id="1472723"/>
    <lineage>
        <taxon>Bacteria</taxon>
        <taxon>Bacillati</taxon>
        <taxon>Actinomycetota</taxon>
        <taxon>Actinomycetes</taxon>
        <taxon>Streptosporangiales</taxon>
        <taxon>Nocardiopsidaceae</taxon>
        <taxon>Nocardiopsis</taxon>
    </lineage>
</organism>
<feature type="compositionally biased region" description="Gly residues" evidence="1">
    <location>
        <begin position="74"/>
        <end position="88"/>
    </location>
</feature>
<name>A0A7W9YN31_9ACTN</name>
<keyword evidence="2" id="KW-0732">Signal</keyword>
<keyword evidence="4" id="KW-1185">Reference proteome</keyword>
<feature type="signal peptide" evidence="2">
    <location>
        <begin position="1"/>
        <end position="17"/>
    </location>
</feature>
<evidence type="ECO:0008006" key="5">
    <source>
        <dbReference type="Google" id="ProtNLM"/>
    </source>
</evidence>
<evidence type="ECO:0000256" key="2">
    <source>
        <dbReference type="SAM" id="SignalP"/>
    </source>
</evidence>
<dbReference type="Proteomes" id="UP000546642">
    <property type="component" value="Unassembled WGS sequence"/>
</dbReference>
<dbReference type="RefSeq" id="WP_184079453.1">
    <property type="nucleotide sequence ID" value="NZ_JACHDS010000001.1"/>
</dbReference>
<proteinExistence type="predicted"/>
<dbReference type="AlphaFoldDB" id="A0A7W9YN31"/>
<evidence type="ECO:0000313" key="3">
    <source>
        <dbReference type="EMBL" id="MBB6175034.1"/>
    </source>
</evidence>
<sequence>MFVLAGLLLVVALIAYACSRPSSSDEDRAAAGTDADASPEAASPSVSPERSPGTEESPNPDGDVDADTGDGDGEAGGADGGGSGGGADTGAAGSAAGSGTGSGSGGSGGSGRSGAKESVPMPTKASDPCRPQDVVVTFEVDKSDYAWDAKPKIKITAVNTGEQACTVDMGPKNMEVLIRSGDDRVFSTADCAKGDKATVKKELERGVPETRTISWDRKRSWKNCRDADVNAPRPGTYVAVLESDYDEGAERQVFRLN</sequence>
<dbReference type="EMBL" id="JACHDS010000001">
    <property type="protein sequence ID" value="MBB6175034.1"/>
    <property type="molecule type" value="Genomic_DNA"/>
</dbReference>
<feature type="region of interest" description="Disordered" evidence="1">
    <location>
        <begin position="20"/>
        <end position="131"/>
    </location>
</feature>
<feature type="compositionally biased region" description="Acidic residues" evidence="1">
    <location>
        <begin position="62"/>
        <end position="73"/>
    </location>
</feature>
<gene>
    <name evidence="3" type="ORF">HNR23_005094</name>
</gene>
<reference evidence="3 4" key="1">
    <citation type="submission" date="2020-08" db="EMBL/GenBank/DDBJ databases">
        <title>Sequencing the genomes of 1000 actinobacteria strains.</title>
        <authorList>
            <person name="Klenk H.-P."/>
        </authorList>
    </citation>
    <scope>NUCLEOTIDE SEQUENCE [LARGE SCALE GENOMIC DNA]</scope>
    <source>
        <strain evidence="3 4">DSM 46659</strain>
    </source>
</reference>
<feature type="chain" id="PRO_5031229067" description="DUF4232 domain-containing protein" evidence="2">
    <location>
        <begin position="18"/>
        <end position="257"/>
    </location>
</feature>
<accession>A0A7W9YN31</accession>
<evidence type="ECO:0000256" key="1">
    <source>
        <dbReference type="SAM" id="MobiDB-lite"/>
    </source>
</evidence>
<evidence type="ECO:0000313" key="4">
    <source>
        <dbReference type="Proteomes" id="UP000546642"/>
    </source>
</evidence>
<comment type="caution">
    <text evidence="3">The sequence shown here is derived from an EMBL/GenBank/DDBJ whole genome shotgun (WGS) entry which is preliminary data.</text>
</comment>
<feature type="compositionally biased region" description="Gly residues" evidence="1">
    <location>
        <begin position="96"/>
        <end position="112"/>
    </location>
</feature>
<protein>
    <recommendedName>
        <fullName evidence="5">DUF4232 domain-containing protein</fullName>
    </recommendedName>
</protein>
<feature type="compositionally biased region" description="Low complexity" evidence="1">
    <location>
        <begin position="34"/>
        <end position="51"/>
    </location>
</feature>